<evidence type="ECO:0000313" key="5">
    <source>
        <dbReference type="RefSeq" id="XP_065720689.2"/>
    </source>
</evidence>
<evidence type="ECO:0000313" key="2">
    <source>
        <dbReference type="Proteomes" id="UP001652628"/>
    </source>
</evidence>
<dbReference type="GeneID" id="118877417"/>
<dbReference type="AlphaFoldDB" id="A0AB40D8Z3"/>
<dbReference type="RefSeq" id="XP_065720688.2">
    <property type="nucleotide sequence ID" value="XM_065864616.2"/>
</dbReference>
<sequence length="254" mass="28417">MCICTYNKKDLGEKPSLMIMELLICGSTWLVPSIVSDCMDILKAKAPSMVISELVELFQCAHNVNNKELIDISKNNLSRFKTTMNCYDALLLTSDVFEQYVILAEGLLPEIERFKMIQAYITVSGLIHHETAEPSLDVVDDKNNENDSGVGDVAIPKSNSEDSGGEDPQTEGEPGTSKAICDSNVQKTEVHKDSDLLDEAKDSKIKLIHLKYIKTLLGYIKFNNMTKNDVYNVIGKSNLLNFKEKFDALYLTTY</sequence>
<keyword evidence="2" id="KW-1185">Reference proteome</keyword>
<dbReference type="Proteomes" id="UP001652628">
    <property type="component" value="Chromosome 3"/>
</dbReference>
<evidence type="ECO:0000313" key="3">
    <source>
        <dbReference type="RefSeq" id="XP_036672031.3"/>
    </source>
</evidence>
<feature type="region of interest" description="Disordered" evidence="1">
    <location>
        <begin position="137"/>
        <end position="184"/>
    </location>
</feature>
<evidence type="ECO:0000256" key="1">
    <source>
        <dbReference type="SAM" id="MobiDB-lite"/>
    </source>
</evidence>
<proteinExistence type="predicted"/>
<organism evidence="2 4">
    <name type="scientific">Drosophila suzukii</name>
    <name type="common">Spotted-wing drosophila fruit fly</name>
    <dbReference type="NCBI Taxonomy" id="28584"/>
    <lineage>
        <taxon>Eukaryota</taxon>
        <taxon>Metazoa</taxon>
        <taxon>Ecdysozoa</taxon>
        <taxon>Arthropoda</taxon>
        <taxon>Hexapoda</taxon>
        <taxon>Insecta</taxon>
        <taxon>Pterygota</taxon>
        <taxon>Neoptera</taxon>
        <taxon>Endopterygota</taxon>
        <taxon>Diptera</taxon>
        <taxon>Brachycera</taxon>
        <taxon>Muscomorpha</taxon>
        <taxon>Ephydroidea</taxon>
        <taxon>Drosophilidae</taxon>
        <taxon>Drosophila</taxon>
        <taxon>Sophophora</taxon>
    </lineage>
</organism>
<gene>
    <name evidence="3 4 5" type="primary">LOC118877417</name>
</gene>
<name>A0AB40D8Z3_DROSZ</name>
<evidence type="ECO:0000313" key="4">
    <source>
        <dbReference type="RefSeq" id="XP_065720688.2"/>
    </source>
</evidence>
<accession>A0AB40D8Z3</accession>
<protein>
    <submittedName>
        <fullName evidence="3 4">Uncharacterized protein</fullName>
    </submittedName>
</protein>
<dbReference type="RefSeq" id="XP_036672031.3">
    <property type="nucleotide sequence ID" value="XM_036816136.3"/>
</dbReference>
<reference evidence="3 4" key="1">
    <citation type="submission" date="2025-05" db="UniProtKB">
        <authorList>
            <consortium name="RefSeq"/>
        </authorList>
    </citation>
    <scope>IDENTIFICATION</scope>
</reference>
<dbReference type="RefSeq" id="XP_065720689.2">
    <property type="nucleotide sequence ID" value="XM_065864617.2"/>
</dbReference>